<name>A0AC34PXS9_9BILA</name>
<dbReference type="Proteomes" id="UP000887576">
    <property type="component" value="Unplaced"/>
</dbReference>
<accession>A0AC34PXS9</accession>
<protein>
    <submittedName>
        <fullName evidence="2">Uncharacterized protein</fullName>
    </submittedName>
</protein>
<evidence type="ECO:0000313" key="1">
    <source>
        <dbReference type="Proteomes" id="UP000887576"/>
    </source>
</evidence>
<evidence type="ECO:0000313" key="2">
    <source>
        <dbReference type="WBParaSite" id="JU765_v2.g10961.t1"/>
    </source>
</evidence>
<proteinExistence type="predicted"/>
<reference evidence="2" key="1">
    <citation type="submission" date="2022-11" db="UniProtKB">
        <authorList>
            <consortium name="WormBaseParasite"/>
        </authorList>
    </citation>
    <scope>IDENTIFICATION</scope>
</reference>
<dbReference type="WBParaSite" id="JU765_v2.g10961.t1">
    <property type="protein sequence ID" value="JU765_v2.g10961.t1"/>
    <property type="gene ID" value="JU765_v2.g10961"/>
</dbReference>
<sequence>MDQPQQPVPDLPAAGQPVGNPADANPAQKSAVSAPRFSTASTDKKRRKVKRNPDPIGFEEWQPTDREFYQQVTLMLRNWKATERQCSAIRRPITFWENLKLQKRANMTIYKTELEAYKKTLKDFVRIPETETVDLN</sequence>
<organism evidence="1 2">
    <name type="scientific">Panagrolaimus sp. JU765</name>
    <dbReference type="NCBI Taxonomy" id="591449"/>
    <lineage>
        <taxon>Eukaryota</taxon>
        <taxon>Metazoa</taxon>
        <taxon>Ecdysozoa</taxon>
        <taxon>Nematoda</taxon>
        <taxon>Chromadorea</taxon>
        <taxon>Rhabditida</taxon>
        <taxon>Tylenchina</taxon>
        <taxon>Panagrolaimomorpha</taxon>
        <taxon>Panagrolaimoidea</taxon>
        <taxon>Panagrolaimidae</taxon>
        <taxon>Panagrolaimus</taxon>
    </lineage>
</organism>